<evidence type="ECO:0000313" key="1">
    <source>
        <dbReference type="EMBL" id="SHH25354.1"/>
    </source>
</evidence>
<name>A0A1M5RGH1_9BRAD</name>
<dbReference type="Proteomes" id="UP000190675">
    <property type="component" value="Chromosome I"/>
</dbReference>
<organism evidence="1 2">
    <name type="scientific">Bradyrhizobium erythrophlei</name>
    <dbReference type="NCBI Taxonomy" id="1437360"/>
    <lineage>
        <taxon>Bacteria</taxon>
        <taxon>Pseudomonadati</taxon>
        <taxon>Pseudomonadota</taxon>
        <taxon>Alphaproteobacteria</taxon>
        <taxon>Hyphomicrobiales</taxon>
        <taxon>Nitrobacteraceae</taxon>
        <taxon>Bradyrhizobium</taxon>
    </lineage>
</organism>
<sequence>MSAARGLTVGILQKARAGSAVWTWRARAKGVDPENSPRGSRSAVEVKPLFQLDKVVILGGLSPPYYDYTIL</sequence>
<gene>
    <name evidence="1" type="ORF">SAMN05444169_6553</name>
</gene>
<dbReference type="EMBL" id="LT670818">
    <property type="protein sequence ID" value="SHH25354.1"/>
    <property type="molecule type" value="Genomic_DNA"/>
</dbReference>
<protein>
    <submittedName>
        <fullName evidence="1">Uncharacterized protein</fullName>
    </submittedName>
</protein>
<evidence type="ECO:0000313" key="2">
    <source>
        <dbReference type="Proteomes" id="UP000190675"/>
    </source>
</evidence>
<reference evidence="1 2" key="1">
    <citation type="submission" date="2016-11" db="EMBL/GenBank/DDBJ databases">
        <authorList>
            <person name="Jaros S."/>
            <person name="Januszkiewicz K."/>
            <person name="Wedrychowicz H."/>
        </authorList>
    </citation>
    <scope>NUCLEOTIDE SEQUENCE [LARGE SCALE GENOMIC DNA]</scope>
    <source>
        <strain evidence="1 2">GAS242</strain>
    </source>
</reference>
<proteinExistence type="predicted"/>
<accession>A0A1M5RGH1</accession>
<dbReference type="AlphaFoldDB" id="A0A1M5RGH1"/>